<dbReference type="RefSeq" id="WP_012875398.1">
    <property type="nucleotide sequence ID" value="NC_013525.1"/>
</dbReference>
<organism evidence="4 5">
    <name type="scientific">Thermobaculum terrenum (strain ATCC BAA-798 / CCMEE 7001 / YNP1)</name>
    <dbReference type="NCBI Taxonomy" id="525904"/>
    <lineage>
        <taxon>Bacteria</taxon>
        <taxon>Bacillati</taxon>
        <taxon>Chloroflexota</taxon>
        <taxon>Chloroflexia</taxon>
        <taxon>Candidatus Thermobaculales</taxon>
        <taxon>Candidatus Thermobaculaceae</taxon>
        <taxon>Thermobaculum</taxon>
    </lineage>
</organism>
<dbReference type="GO" id="GO:0004751">
    <property type="term" value="F:ribose-5-phosphate isomerase activity"/>
    <property type="evidence" value="ECO:0007669"/>
    <property type="project" value="UniProtKB-UniRule"/>
</dbReference>
<feature type="binding site" evidence="3">
    <location>
        <begin position="28"/>
        <end position="31"/>
    </location>
    <ligand>
        <name>substrate</name>
    </ligand>
</feature>
<dbReference type="Proteomes" id="UP000000323">
    <property type="component" value="Chromosome 1"/>
</dbReference>
<protein>
    <recommendedName>
        <fullName evidence="3">Ribose-5-phosphate isomerase A</fullName>
        <ecNumber evidence="3">5.3.1.6</ecNumber>
    </recommendedName>
    <alternativeName>
        <fullName evidence="3">Phosphoriboisomerase A</fullName>
        <shortName evidence="3">PRI</shortName>
    </alternativeName>
</protein>
<dbReference type="NCBIfam" id="TIGR00021">
    <property type="entry name" value="rpiA"/>
    <property type="match status" value="1"/>
</dbReference>
<comment type="catalytic activity">
    <reaction evidence="1 3">
        <text>aldehydo-D-ribose 5-phosphate = D-ribulose 5-phosphate</text>
        <dbReference type="Rhea" id="RHEA:14657"/>
        <dbReference type="ChEBI" id="CHEBI:58121"/>
        <dbReference type="ChEBI" id="CHEBI:58273"/>
        <dbReference type="EC" id="5.3.1.6"/>
    </reaction>
</comment>
<feature type="active site" description="Proton acceptor" evidence="3">
    <location>
        <position position="106"/>
    </location>
</feature>
<comment type="subunit">
    <text evidence="3">Homodimer.</text>
</comment>
<gene>
    <name evidence="3" type="primary">rpiA</name>
    <name evidence="4" type="ordered locus">Tter_1457</name>
</gene>
<keyword evidence="2 3" id="KW-0413">Isomerase</keyword>
<dbReference type="AlphaFoldDB" id="D1CC48"/>
<dbReference type="CDD" id="cd01398">
    <property type="entry name" value="RPI_A"/>
    <property type="match status" value="1"/>
</dbReference>
<dbReference type="SUPFAM" id="SSF100950">
    <property type="entry name" value="NagB/RpiA/CoA transferase-like"/>
    <property type="match status" value="1"/>
</dbReference>
<dbReference type="PANTHER" id="PTHR11934:SF0">
    <property type="entry name" value="RIBOSE-5-PHOSPHATE ISOMERASE"/>
    <property type="match status" value="1"/>
</dbReference>
<dbReference type="GO" id="GO:0009052">
    <property type="term" value="P:pentose-phosphate shunt, non-oxidative branch"/>
    <property type="evidence" value="ECO:0007669"/>
    <property type="project" value="UniProtKB-UniRule"/>
</dbReference>
<comment type="function">
    <text evidence="3">Catalyzes the reversible conversion of ribose-5-phosphate to ribulose 5-phosphate.</text>
</comment>
<sequence>MNQLDLKRMVAYRAAQLVPDGALIGLGSGSTAELFVQFLGERVRNEGLRVVGVPTSERTVAAAKAAGVELTTLEEHPELDMAFDGADEVDPDLNLVKGLGGALAREKIVAKASRVFVVLVDESKLVDILGSKSPVPVEVLQFGWTRTSRELESMGLQPVLRTRDGLPYVTDNGNYVLDLHVGPISNPSDLDLKLHLVTGVVETGLFIDIASLVMVGTQDGVIEMRRPQD</sequence>
<comment type="similarity">
    <text evidence="3">Belongs to the ribose 5-phosphate isomerase family.</text>
</comment>
<evidence type="ECO:0000313" key="5">
    <source>
        <dbReference type="Proteomes" id="UP000000323"/>
    </source>
</evidence>
<dbReference type="Gene3D" id="3.30.70.260">
    <property type="match status" value="1"/>
</dbReference>
<dbReference type="SUPFAM" id="SSF75445">
    <property type="entry name" value="D-ribose-5-phosphate isomerase (RpiA), lid domain"/>
    <property type="match status" value="1"/>
</dbReference>
<feature type="binding site" evidence="3">
    <location>
        <begin position="84"/>
        <end position="87"/>
    </location>
    <ligand>
        <name>substrate</name>
    </ligand>
</feature>
<dbReference type="GO" id="GO:0006014">
    <property type="term" value="P:D-ribose metabolic process"/>
    <property type="evidence" value="ECO:0007669"/>
    <property type="project" value="TreeGrafter"/>
</dbReference>
<comment type="pathway">
    <text evidence="3">Carbohydrate degradation; pentose phosphate pathway; D-ribose 5-phosphate from D-ribulose 5-phosphate (non-oxidative stage): step 1/1.</text>
</comment>
<feature type="binding site" evidence="3">
    <location>
        <position position="124"/>
    </location>
    <ligand>
        <name>substrate</name>
    </ligand>
</feature>
<dbReference type="eggNOG" id="COG0120">
    <property type="taxonomic scope" value="Bacteria"/>
</dbReference>
<dbReference type="KEGG" id="ttr:Tter_1457"/>
<dbReference type="InterPro" id="IPR020672">
    <property type="entry name" value="Ribose5P_isomerase_typA_subgr"/>
</dbReference>
<feature type="binding site" evidence="3">
    <location>
        <begin position="97"/>
        <end position="100"/>
    </location>
    <ligand>
        <name>substrate</name>
    </ligand>
</feature>
<name>D1CC48_THET1</name>
<evidence type="ECO:0000256" key="3">
    <source>
        <dbReference type="HAMAP-Rule" id="MF_00170"/>
    </source>
</evidence>
<reference evidence="5" key="1">
    <citation type="journal article" date="2010" name="Stand. Genomic Sci.">
        <title>Complete genome sequence of 'Thermobaculum terrenum' type strain (YNP1).</title>
        <authorList>
            <person name="Kiss H."/>
            <person name="Cleland D."/>
            <person name="Lapidus A."/>
            <person name="Lucas S."/>
            <person name="Glavina Del Rio T."/>
            <person name="Nolan M."/>
            <person name="Tice H."/>
            <person name="Han C."/>
            <person name="Goodwin L."/>
            <person name="Pitluck S."/>
            <person name="Liolios K."/>
            <person name="Ivanova N."/>
            <person name="Mavromatis K."/>
            <person name="Ovchinnikova G."/>
            <person name="Pati A."/>
            <person name="Chen A."/>
            <person name="Palaniappan K."/>
            <person name="Land M."/>
            <person name="Hauser L."/>
            <person name="Chang Y."/>
            <person name="Jeffries C."/>
            <person name="Lu M."/>
            <person name="Brettin T."/>
            <person name="Detter J."/>
            <person name="Goker M."/>
            <person name="Tindall B."/>
            <person name="Beck B."/>
            <person name="McDermott T."/>
            <person name="Woyke T."/>
            <person name="Bristow J."/>
            <person name="Eisen J."/>
            <person name="Markowitz V."/>
            <person name="Hugenholtz P."/>
            <person name="Kyrpides N."/>
            <person name="Klenk H."/>
            <person name="Cheng J."/>
        </authorList>
    </citation>
    <scope>NUCLEOTIDE SEQUENCE [LARGE SCALE GENOMIC DNA]</scope>
    <source>
        <strain evidence="5">ATCC BAA-798 / YNP1</strain>
    </source>
</reference>
<evidence type="ECO:0000256" key="2">
    <source>
        <dbReference type="ARBA" id="ARBA00023235"/>
    </source>
</evidence>
<proteinExistence type="inferred from homology"/>
<dbReference type="Gene3D" id="3.40.50.1360">
    <property type="match status" value="1"/>
</dbReference>
<evidence type="ECO:0000256" key="1">
    <source>
        <dbReference type="ARBA" id="ARBA00001713"/>
    </source>
</evidence>
<dbReference type="InterPro" id="IPR004788">
    <property type="entry name" value="Ribose5P_isomerase_type_A"/>
</dbReference>
<dbReference type="Pfam" id="PF06026">
    <property type="entry name" value="Rib_5-P_isom_A"/>
    <property type="match status" value="1"/>
</dbReference>
<dbReference type="UniPathway" id="UPA00115">
    <property type="reaction ID" value="UER00412"/>
</dbReference>
<dbReference type="EMBL" id="CP001825">
    <property type="protein sequence ID" value="ACZ42363.1"/>
    <property type="molecule type" value="Genomic_DNA"/>
</dbReference>
<dbReference type="STRING" id="525904.Tter_1457"/>
<dbReference type="GO" id="GO:0005829">
    <property type="term" value="C:cytosol"/>
    <property type="evidence" value="ECO:0007669"/>
    <property type="project" value="TreeGrafter"/>
</dbReference>
<dbReference type="HAMAP" id="MF_00170">
    <property type="entry name" value="Rib_5P_isom_A"/>
    <property type="match status" value="1"/>
</dbReference>
<keyword evidence="5" id="KW-1185">Reference proteome</keyword>
<dbReference type="EC" id="5.3.1.6" evidence="3"/>
<evidence type="ECO:0000313" key="4">
    <source>
        <dbReference type="EMBL" id="ACZ42363.1"/>
    </source>
</evidence>
<dbReference type="InterPro" id="IPR037171">
    <property type="entry name" value="NagB/RpiA_transferase-like"/>
</dbReference>
<dbReference type="FunFam" id="3.40.50.1360:FF:000001">
    <property type="entry name" value="Ribose-5-phosphate isomerase A"/>
    <property type="match status" value="1"/>
</dbReference>
<accession>D1CC48</accession>
<dbReference type="HOGENOM" id="CLU_056590_1_0_0"/>
<dbReference type="PANTHER" id="PTHR11934">
    <property type="entry name" value="RIBOSE-5-PHOSPHATE ISOMERASE"/>
    <property type="match status" value="1"/>
</dbReference>
<dbReference type="NCBIfam" id="NF001924">
    <property type="entry name" value="PRK00702.1"/>
    <property type="match status" value="1"/>
</dbReference>